<keyword evidence="2" id="KW-0808">Transferase</keyword>
<protein>
    <submittedName>
        <fullName evidence="2">GNAT family N-acetyltransferase</fullName>
    </submittedName>
</protein>
<evidence type="ECO:0000313" key="5">
    <source>
        <dbReference type="Proteomes" id="UP000241954"/>
    </source>
</evidence>
<proteinExistence type="predicted"/>
<comment type="caution">
    <text evidence="2">The sequence shown here is derived from an EMBL/GenBank/DDBJ whole genome shotgun (WGS) entry which is preliminary data.</text>
</comment>
<dbReference type="Proteomes" id="UP000241954">
    <property type="component" value="Unassembled WGS sequence"/>
</dbReference>
<dbReference type="GO" id="GO:0016747">
    <property type="term" value="F:acyltransferase activity, transferring groups other than amino-acyl groups"/>
    <property type="evidence" value="ECO:0007669"/>
    <property type="project" value="InterPro"/>
</dbReference>
<dbReference type="PROSITE" id="PS51186">
    <property type="entry name" value="GNAT"/>
    <property type="match status" value="1"/>
</dbReference>
<dbReference type="InterPro" id="IPR016181">
    <property type="entry name" value="Acyl_CoA_acyltransferase"/>
</dbReference>
<dbReference type="AlphaFoldDB" id="A0A0D8Q7D9"/>
<reference evidence="2 5" key="1">
    <citation type="submission" date="2018-01" db="EMBL/GenBank/DDBJ databases">
        <title>Whole genome sequencing of Histamine producing bacteria.</title>
        <authorList>
            <person name="Butler K."/>
        </authorList>
    </citation>
    <scope>NUCLEOTIDE SEQUENCE [LARGE SCALE GENOMIC DNA]</scope>
    <source>
        <strain evidence="3 4">ATCC 51761</strain>
        <strain evidence="2 5">NCIMB 13481</strain>
    </source>
</reference>
<evidence type="ECO:0000313" key="2">
    <source>
        <dbReference type="EMBL" id="PSV96852.1"/>
    </source>
</evidence>
<evidence type="ECO:0000259" key="1">
    <source>
        <dbReference type="PROSITE" id="PS51186"/>
    </source>
</evidence>
<dbReference type="RefSeq" id="WP_045035508.1">
    <property type="nucleotide sequence ID" value="NZ_JZSR01000001.1"/>
</dbReference>
<organism evidence="2 5">
    <name type="scientific">Photobacterium iliopiscarium</name>
    <dbReference type="NCBI Taxonomy" id="56192"/>
    <lineage>
        <taxon>Bacteria</taxon>
        <taxon>Pseudomonadati</taxon>
        <taxon>Pseudomonadota</taxon>
        <taxon>Gammaproteobacteria</taxon>
        <taxon>Vibrionales</taxon>
        <taxon>Vibrionaceae</taxon>
        <taxon>Photobacterium</taxon>
    </lineage>
</organism>
<name>A0A0D8Q7D9_9GAMM</name>
<keyword evidence="4" id="KW-1185">Reference proteome</keyword>
<dbReference type="Gene3D" id="3.40.630.30">
    <property type="match status" value="1"/>
</dbReference>
<dbReference type="InterPro" id="IPR000182">
    <property type="entry name" value="GNAT_dom"/>
</dbReference>
<accession>A0A0D8Q7D9</accession>
<dbReference type="EMBL" id="PYOP01000001">
    <property type="protein sequence ID" value="PSW99782.1"/>
    <property type="molecule type" value="Genomic_DNA"/>
</dbReference>
<evidence type="ECO:0000313" key="4">
    <source>
        <dbReference type="Proteomes" id="UP000241190"/>
    </source>
</evidence>
<dbReference type="EMBL" id="PYLW01000009">
    <property type="protein sequence ID" value="PSV96852.1"/>
    <property type="molecule type" value="Genomic_DNA"/>
</dbReference>
<gene>
    <name evidence="2" type="ORF">C9I88_10155</name>
    <name evidence="3" type="ORF">C9J52_00855</name>
</gene>
<dbReference type="Pfam" id="PF00583">
    <property type="entry name" value="Acetyltransf_1"/>
    <property type="match status" value="1"/>
</dbReference>
<sequence>MELVTVNASNLAIYLNLTQAYEAEFSPLTKKMPDDEGKFALDTPIEGNVTGYLLYIEGKPAGLAAIANESVDHYEVCDFYVVPVFRKNKAGQRFAHTLFDMMPGLWQSKQIAGADHAIAFWRRAIGSYTNEVFVEDIYHDEYWGDVTRQCFKTTA</sequence>
<evidence type="ECO:0000313" key="3">
    <source>
        <dbReference type="EMBL" id="PSW99782.1"/>
    </source>
</evidence>
<feature type="domain" description="N-acetyltransferase" evidence="1">
    <location>
        <begin position="1"/>
        <end position="149"/>
    </location>
</feature>
<dbReference type="SUPFAM" id="SSF55729">
    <property type="entry name" value="Acyl-CoA N-acyltransferases (Nat)"/>
    <property type="match status" value="1"/>
</dbReference>
<dbReference type="Proteomes" id="UP000241190">
    <property type="component" value="Unassembled WGS sequence"/>
</dbReference>